<evidence type="ECO:0000256" key="4">
    <source>
        <dbReference type="SAM" id="Phobius"/>
    </source>
</evidence>
<dbReference type="InterPro" id="IPR036291">
    <property type="entry name" value="NAD(P)-bd_dom_sf"/>
</dbReference>
<name>A0AAN9TNF9_9HEMI</name>
<protein>
    <submittedName>
        <fullName evidence="5">Uncharacterized protein</fullName>
    </submittedName>
</protein>
<evidence type="ECO:0000313" key="6">
    <source>
        <dbReference type="Proteomes" id="UP001367676"/>
    </source>
</evidence>
<dbReference type="AlphaFoldDB" id="A0AAN9TNF9"/>
<dbReference type="PANTHER" id="PTHR43899:SF13">
    <property type="entry name" value="RH59310P"/>
    <property type="match status" value="1"/>
</dbReference>
<comment type="caution">
    <text evidence="5">The sequence shown here is derived from an EMBL/GenBank/DDBJ whole genome shotgun (WGS) entry which is preliminary data.</text>
</comment>
<feature type="transmembrane region" description="Helical" evidence="4">
    <location>
        <begin position="211"/>
        <end position="239"/>
    </location>
</feature>
<gene>
    <name evidence="5" type="ORF">V9T40_008383</name>
</gene>
<feature type="transmembrane region" description="Helical" evidence="4">
    <location>
        <begin position="178"/>
        <end position="199"/>
    </location>
</feature>
<reference evidence="5 6" key="1">
    <citation type="submission" date="2024-03" db="EMBL/GenBank/DDBJ databases">
        <title>Adaptation during the transition from Ophiocordyceps entomopathogen to insect associate is accompanied by gene loss and intensified selection.</title>
        <authorList>
            <person name="Ward C.M."/>
            <person name="Onetto C.A."/>
            <person name="Borneman A.R."/>
        </authorList>
    </citation>
    <scope>NUCLEOTIDE SEQUENCE [LARGE SCALE GENOMIC DNA]</scope>
    <source>
        <strain evidence="5">AWRI1</strain>
        <tissue evidence="5">Single Adult Female</tissue>
    </source>
</reference>
<dbReference type="EMBL" id="JBBCAQ010000010">
    <property type="protein sequence ID" value="KAK7600942.1"/>
    <property type="molecule type" value="Genomic_DNA"/>
</dbReference>
<keyword evidence="2" id="KW-0521">NADP</keyword>
<comment type="similarity">
    <text evidence="1">Belongs to the short-chain dehydrogenases/reductases (SDR) family.</text>
</comment>
<accession>A0AAN9TNF9</accession>
<dbReference type="InterPro" id="IPR002347">
    <property type="entry name" value="SDR_fam"/>
</dbReference>
<dbReference type="PRINTS" id="PR00081">
    <property type="entry name" value="GDHRDH"/>
</dbReference>
<keyword evidence="3" id="KW-0560">Oxidoreductase</keyword>
<dbReference type="Pfam" id="PF00106">
    <property type="entry name" value="adh_short"/>
    <property type="match status" value="1"/>
</dbReference>
<evidence type="ECO:0000256" key="2">
    <source>
        <dbReference type="ARBA" id="ARBA00022857"/>
    </source>
</evidence>
<dbReference type="CDD" id="cd05356">
    <property type="entry name" value="17beta-HSD1_like_SDR_c"/>
    <property type="match status" value="1"/>
</dbReference>
<dbReference type="Proteomes" id="UP001367676">
    <property type="component" value="Unassembled WGS sequence"/>
</dbReference>
<feature type="transmembrane region" description="Helical" evidence="4">
    <location>
        <begin position="298"/>
        <end position="320"/>
    </location>
</feature>
<keyword evidence="4" id="KW-0812">Transmembrane</keyword>
<dbReference type="SUPFAM" id="SSF51735">
    <property type="entry name" value="NAD(P)-binding Rossmann-fold domains"/>
    <property type="match status" value="1"/>
</dbReference>
<dbReference type="GO" id="GO:0016491">
    <property type="term" value="F:oxidoreductase activity"/>
    <property type="evidence" value="ECO:0007669"/>
    <property type="project" value="UniProtKB-KW"/>
</dbReference>
<organism evidence="5 6">
    <name type="scientific">Parthenolecanium corni</name>
    <dbReference type="NCBI Taxonomy" id="536013"/>
    <lineage>
        <taxon>Eukaryota</taxon>
        <taxon>Metazoa</taxon>
        <taxon>Ecdysozoa</taxon>
        <taxon>Arthropoda</taxon>
        <taxon>Hexapoda</taxon>
        <taxon>Insecta</taxon>
        <taxon>Pterygota</taxon>
        <taxon>Neoptera</taxon>
        <taxon>Paraneoptera</taxon>
        <taxon>Hemiptera</taxon>
        <taxon>Sternorrhyncha</taxon>
        <taxon>Coccoidea</taxon>
        <taxon>Coccidae</taxon>
        <taxon>Parthenolecanium</taxon>
    </lineage>
</organism>
<dbReference type="InterPro" id="IPR051019">
    <property type="entry name" value="VLCFA-Steroid_DH"/>
</dbReference>
<feature type="transmembrane region" description="Helical" evidence="4">
    <location>
        <begin position="273"/>
        <end position="291"/>
    </location>
</feature>
<dbReference type="FunFam" id="3.40.50.720:FF:000137">
    <property type="entry name" value="Hydroxysteroid (17-beta) dehydrogenase 3"/>
    <property type="match status" value="1"/>
</dbReference>
<evidence type="ECO:0000256" key="3">
    <source>
        <dbReference type="ARBA" id="ARBA00023002"/>
    </source>
</evidence>
<dbReference type="PANTHER" id="PTHR43899">
    <property type="entry name" value="RH59310P"/>
    <property type="match status" value="1"/>
</dbReference>
<evidence type="ECO:0000256" key="1">
    <source>
        <dbReference type="ARBA" id="ARBA00006484"/>
    </source>
</evidence>
<keyword evidence="6" id="KW-1185">Reference proteome</keyword>
<keyword evidence="4" id="KW-0472">Membrane</keyword>
<evidence type="ECO:0000313" key="5">
    <source>
        <dbReference type="EMBL" id="KAK7600942.1"/>
    </source>
</evidence>
<dbReference type="GO" id="GO:0005783">
    <property type="term" value="C:endoplasmic reticulum"/>
    <property type="evidence" value="ECO:0007669"/>
    <property type="project" value="TreeGrafter"/>
</dbReference>
<sequence length="324" mass="36443">MIAFFTSFSVFFVSALIIKKVYELLFNHVLGPALFGGIDFKKKGQWAVVTGATDGVGKAYAEKLAKRGLDIVLISRTKEKLEAAALEIENRYKVQTKIIAADFAEGNQVISTIEKELFDLDIGVLVNNVGLSYSHPEYFLEVKDREKHFNDIVQVNIFSVLNMCQIVMPRMVEKKKGVVINISSASALFPSPLLTVYAASKEVNNSFNFRLVVSIFGWMSHFSACCLNFRLVVSIFGWMSNFSSSWFNFQLDVSSFVQLSQFSSGCLNFRLDVSNFCLVVSIFGWMSNFLSSCLNFRLVVSIFGWMSNFSSSFLNFHLIISSFV</sequence>
<keyword evidence="4" id="KW-1133">Transmembrane helix</keyword>
<dbReference type="Gene3D" id="3.40.50.720">
    <property type="entry name" value="NAD(P)-binding Rossmann-like Domain"/>
    <property type="match status" value="1"/>
</dbReference>
<proteinExistence type="inferred from homology"/>